<dbReference type="AlphaFoldDB" id="A0A0F9IWX4"/>
<feature type="region of interest" description="Disordered" evidence="1">
    <location>
        <begin position="803"/>
        <end position="860"/>
    </location>
</feature>
<proteinExistence type="predicted"/>
<keyword evidence="2" id="KW-1133">Transmembrane helix</keyword>
<feature type="transmembrane region" description="Helical" evidence="2">
    <location>
        <begin position="376"/>
        <end position="397"/>
    </location>
</feature>
<protein>
    <recommendedName>
        <fullName evidence="3">TraG N-terminal Proteobacteria domain-containing protein</fullName>
    </recommendedName>
</protein>
<evidence type="ECO:0000256" key="2">
    <source>
        <dbReference type="SAM" id="Phobius"/>
    </source>
</evidence>
<reference evidence="4" key="1">
    <citation type="journal article" date="2015" name="Nature">
        <title>Complex archaea that bridge the gap between prokaryotes and eukaryotes.</title>
        <authorList>
            <person name="Spang A."/>
            <person name="Saw J.H."/>
            <person name="Jorgensen S.L."/>
            <person name="Zaremba-Niedzwiedzka K."/>
            <person name="Martijn J."/>
            <person name="Lind A.E."/>
            <person name="van Eijk R."/>
            <person name="Schleper C."/>
            <person name="Guy L."/>
            <person name="Ettema T.J."/>
        </authorList>
    </citation>
    <scope>NUCLEOTIDE SEQUENCE</scope>
</reference>
<feature type="transmembrane region" description="Helical" evidence="2">
    <location>
        <begin position="20"/>
        <end position="47"/>
    </location>
</feature>
<comment type="caution">
    <text evidence="4">The sequence shown here is derived from an EMBL/GenBank/DDBJ whole genome shotgun (WGS) entry which is preliminary data.</text>
</comment>
<dbReference type="EMBL" id="LAZR01011397">
    <property type="protein sequence ID" value="KKM61919.1"/>
    <property type="molecule type" value="Genomic_DNA"/>
</dbReference>
<dbReference type="Pfam" id="PF07916">
    <property type="entry name" value="TraG_N"/>
    <property type="match status" value="1"/>
</dbReference>
<feature type="domain" description="TraG N-terminal Proteobacteria" evidence="3">
    <location>
        <begin position="5"/>
        <end position="470"/>
    </location>
</feature>
<feature type="transmembrane region" description="Helical" evidence="2">
    <location>
        <begin position="431"/>
        <end position="457"/>
    </location>
</feature>
<evidence type="ECO:0000313" key="4">
    <source>
        <dbReference type="EMBL" id="KKM61919.1"/>
    </source>
</evidence>
<feature type="compositionally biased region" description="Polar residues" evidence="1">
    <location>
        <begin position="647"/>
        <end position="686"/>
    </location>
</feature>
<feature type="region of interest" description="Disordered" evidence="1">
    <location>
        <begin position="647"/>
        <end position="718"/>
    </location>
</feature>
<dbReference type="InterPro" id="IPR012931">
    <property type="entry name" value="TraG_N_Proteobacteria"/>
</dbReference>
<keyword evidence="2" id="KW-0812">Transmembrane</keyword>
<feature type="compositionally biased region" description="Basic and acidic residues" evidence="1">
    <location>
        <begin position="690"/>
        <end position="703"/>
    </location>
</feature>
<evidence type="ECO:0000259" key="3">
    <source>
        <dbReference type="Pfam" id="PF07916"/>
    </source>
</evidence>
<feature type="transmembrane region" description="Helical" evidence="2">
    <location>
        <begin position="351"/>
        <end position="370"/>
    </location>
</feature>
<feature type="non-terminal residue" evidence="4">
    <location>
        <position position="1083"/>
    </location>
</feature>
<evidence type="ECO:0000256" key="1">
    <source>
        <dbReference type="SAM" id="MobiDB-lite"/>
    </source>
</evidence>
<sequence>MNFDIYSIGDSAFLEQILNAVAMLSGSGNIGAAAAVGALIGVLVVFVQSAMDGGKGIAFQQILLGWLFYMAMFGPTTTVTIEDSSTGHVRIVSNVPIGVAAPGFVISRLGHGITESFEQAYAPVSGGFTNGGHYGDALKAIVAIRQNAANSRVWSALDAYWGGGSANSQKSLEEYIRDCSLTKYDLGMANTSELQNAPIMDALQFESEIYYTRLYRAGGPQDVTCSQAFADLSGLINAQFSGGATPEFEAALDAAVDIETGNPAGKTWRSSVAGSINELGMLGATAQSFAIASTVEPILLEAAQGKYDNFQDTTLAITLTNAIEQRNISWAASKTMFEETIRPLMTFFEGFIYAITPFIAVLVLMGSFGLKLGFKYFTVIIWIQLWYPLLSIVDLYISMSATREISQALAVGGGGNSIYLMNSAYDAAKTWIGIGSYMASSIPMISFFLVSGSAYAMSGLASGIQNQMAKGADQAASDLQPDALNVGAMSSVMSAGSSNFQTGTQVAGGDQPSFNIGGVAQSQVSSARGGMQEKQDAFSSEMGSTLANATASGTSTQMLSSIGAQMQGSQSETVQAAQTTAEQFQQQYGLNDTQTEAISGALSLAANGNVGVPEALSSLSGIGGNLNATGTAQSTSQDAFQSQLKQAFTEQEGNTLTESEQAQLSNTVTNAVQESDTSSYSNTATASEMEGVKKSASELEKATESYQEASSWSSSLGTNNSMDGKTLAKQVENNDGFGALNAWLADNPESNTAKAFEQRAETLENMSYGNQEQSRQVAALETMLRSGDEEAQQLAQNAISEATGYSLPNPGDANNNAGIGSNVDGVSDADKERANTVAPDEVGEKPTSLELPTPEAQFESGKDGALQNFDANQGNDKAAAAAESAIQKAANDPRDHMSAFSIMGLGDQAGDIWQQAEAAAEGAYEGGSVFIKEMGEQIAQGNERAAEFFNEMSSKAEEGMGSIYQAVSESGLFSAEAIQEIGNQAASFVGDAVSGVVDGNMETLSGFAEAAGNGIDAASEYMNENFDGMRQEFAELGQSYGLTEDQAEVFAAARMNAISEQVWPGGTEEAGNALQASIDNMSE</sequence>
<gene>
    <name evidence="4" type="ORF">LCGC14_1526890</name>
</gene>
<keyword evidence="2" id="KW-0472">Membrane</keyword>
<accession>A0A0F9IWX4</accession>
<organism evidence="4">
    <name type="scientific">marine sediment metagenome</name>
    <dbReference type="NCBI Taxonomy" id="412755"/>
    <lineage>
        <taxon>unclassified sequences</taxon>
        <taxon>metagenomes</taxon>
        <taxon>ecological metagenomes</taxon>
    </lineage>
</organism>
<name>A0A0F9IWX4_9ZZZZ</name>